<dbReference type="PANTHER" id="PTHR43450:SF1">
    <property type="entry name" value="ASPARTATE--TRNA LIGASE, CYTOPLASMIC"/>
    <property type="match status" value="1"/>
</dbReference>
<dbReference type="Pfam" id="PF00152">
    <property type="entry name" value="tRNA-synt_2"/>
    <property type="match status" value="1"/>
</dbReference>
<dbReference type="SUPFAM" id="SSF50249">
    <property type="entry name" value="Nucleic acid-binding proteins"/>
    <property type="match status" value="1"/>
</dbReference>
<comment type="caution">
    <text evidence="15">The sequence shown here is derived from an EMBL/GenBank/DDBJ whole genome shotgun (WGS) entry which is preliminary data.</text>
</comment>
<feature type="domain" description="Aminoacyl-transfer RNA synthetases class-II family profile" evidence="13">
    <location>
        <begin position="293"/>
        <end position="591"/>
    </location>
</feature>
<reference evidence="15" key="1">
    <citation type="submission" date="2021-02" db="EMBL/GenBank/DDBJ databases">
        <title>First Annotated Genome of the Yellow-green Alga Tribonema minus.</title>
        <authorList>
            <person name="Mahan K.M."/>
        </authorList>
    </citation>
    <scope>NUCLEOTIDE SEQUENCE</scope>
    <source>
        <strain evidence="15">UTEX B ZZ1240</strain>
    </source>
</reference>
<comment type="subcellular location">
    <subcellularLocation>
        <location evidence="1">Cytoplasm</location>
    </subcellularLocation>
</comment>
<feature type="region of interest" description="Disordered" evidence="12">
    <location>
        <begin position="239"/>
        <end position="269"/>
    </location>
</feature>
<comment type="similarity">
    <text evidence="2">Belongs to the class-II aminoacyl-tRNA synthetase family. Type 2 subfamily.</text>
</comment>
<evidence type="ECO:0000256" key="9">
    <source>
        <dbReference type="ARBA" id="ARBA00023146"/>
    </source>
</evidence>
<evidence type="ECO:0000259" key="13">
    <source>
        <dbReference type="PROSITE" id="PS50862"/>
    </source>
</evidence>
<dbReference type="Gene3D" id="3.30.930.10">
    <property type="entry name" value="Bira Bifunctional Protein, Domain 2"/>
    <property type="match status" value="1"/>
</dbReference>
<feature type="region of interest" description="Disordered" evidence="12">
    <location>
        <begin position="51"/>
        <end position="113"/>
    </location>
</feature>
<dbReference type="Pfam" id="PF00458">
    <property type="entry name" value="WHEP-TRS"/>
    <property type="match status" value="1"/>
</dbReference>
<dbReference type="OrthoDB" id="372395at2759"/>
<dbReference type="EC" id="6.1.1.12" evidence="3"/>
<evidence type="ECO:0000259" key="14">
    <source>
        <dbReference type="PROSITE" id="PS51185"/>
    </source>
</evidence>
<sequence length="599" mass="64968">MASKEELVAAITDKGAEIRNAKTSGADKDAVKALVGELLALKSKYQEVTGEEYVAPGEQGSKDKSKAKKKDAAAGGAAAAGGGADERKAKKAERMAQKEQANQKAKASKSAGGGSERAYHAVIELGEAMGRREQRVWLRARVHTTRSVGKGAFLLLRQGLATVQAILFAGKGGAGITKDAVKYASGISRESVVDICGTVKLAPVPVESATQSLIEVHVEEIHVVSAAMARLPLLVEDASRPEGEGEEGGAGGDAAAEGEGEEGGAHVGPRVTASTALDYRWIDLRTPANQSIFRIQSGVCQLFRDYLAARGFVEIHSPKLLGGASEGGSNVFTLDYFGSPACLAQSPQLYKQMTAACGGFEKVFEVGPVFRAENSNTHRHLCEFTGLDLEMTIKEHYYEALELFGELFVHIFDRINERYAAELAAIGQQYPFEPLKYCRPTLRLSYYEGMKLLQDAGYDANPAEDLPTEQEKALGRIVREKFGTDFFIMDKYPLAARPFYTMPCPHDPNLSNSFDIFIRGEEIVSGAQRVHDVDLLIERAKWWQIPLASIGSYLDAFRHGAEPHAGGGIGLERVVMLFLGLKNIRKTSMFPRDPKRIAP</sequence>
<dbReference type="PROSITE" id="PS51185">
    <property type="entry name" value="WHEP_TRS_2"/>
    <property type="match status" value="1"/>
</dbReference>
<comment type="catalytic activity">
    <reaction evidence="11">
        <text>tRNA(Asp) + L-aspartate + ATP = L-aspartyl-tRNA(Asp) + AMP + diphosphate</text>
        <dbReference type="Rhea" id="RHEA:19649"/>
        <dbReference type="Rhea" id="RHEA-COMP:9660"/>
        <dbReference type="Rhea" id="RHEA-COMP:9678"/>
        <dbReference type="ChEBI" id="CHEBI:29991"/>
        <dbReference type="ChEBI" id="CHEBI:30616"/>
        <dbReference type="ChEBI" id="CHEBI:33019"/>
        <dbReference type="ChEBI" id="CHEBI:78442"/>
        <dbReference type="ChEBI" id="CHEBI:78516"/>
        <dbReference type="ChEBI" id="CHEBI:456215"/>
        <dbReference type="EC" id="6.1.1.12"/>
    </reaction>
</comment>
<feature type="compositionally biased region" description="Basic and acidic residues" evidence="12">
    <location>
        <begin position="84"/>
        <end position="97"/>
    </location>
</feature>
<evidence type="ECO:0000256" key="6">
    <source>
        <dbReference type="ARBA" id="ARBA00022741"/>
    </source>
</evidence>
<name>A0A835Z5D4_9STRA</name>
<dbReference type="InterPro" id="IPR009068">
    <property type="entry name" value="uS15_NS1_RNA-bd_sf"/>
</dbReference>
<dbReference type="CDD" id="cd00776">
    <property type="entry name" value="AsxRS_core"/>
    <property type="match status" value="1"/>
</dbReference>
<gene>
    <name evidence="15" type="ORF">JKP88DRAFT_269672</name>
</gene>
<organism evidence="15 16">
    <name type="scientific">Tribonema minus</name>
    <dbReference type="NCBI Taxonomy" id="303371"/>
    <lineage>
        <taxon>Eukaryota</taxon>
        <taxon>Sar</taxon>
        <taxon>Stramenopiles</taxon>
        <taxon>Ochrophyta</taxon>
        <taxon>PX clade</taxon>
        <taxon>Xanthophyceae</taxon>
        <taxon>Tribonematales</taxon>
        <taxon>Tribonemataceae</taxon>
        <taxon>Tribonema</taxon>
    </lineage>
</organism>
<dbReference type="SMART" id="SM00991">
    <property type="entry name" value="WHEP-TRS"/>
    <property type="match status" value="1"/>
</dbReference>
<dbReference type="SUPFAM" id="SSF47060">
    <property type="entry name" value="S15/NS1 RNA-binding domain"/>
    <property type="match status" value="1"/>
</dbReference>
<evidence type="ECO:0000313" key="15">
    <source>
        <dbReference type="EMBL" id="KAG5185330.1"/>
    </source>
</evidence>
<dbReference type="InterPro" id="IPR004523">
    <property type="entry name" value="Asp-tRNA_synthase_2"/>
</dbReference>
<evidence type="ECO:0000256" key="11">
    <source>
        <dbReference type="ARBA" id="ARBA00047904"/>
    </source>
</evidence>
<keyword evidence="5" id="KW-0436">Ligase</keyword>
<dbReference type="GO" id="GO:0003723">
    <property type="term" value="F:RNA binding"/>
    <property type="evidence" value="ECO:0007669"/>
    <property type="project" value="TreeGrafter"/>
</dbReference>
<dbReference type="PRINTS" id="PR01042">
    <property type="entry name" value="TRNASYNTHASP"/>
</dbReference>
<feature type="compositionally biased region" description="Low complexity" evidence="12">
    <location>
        <begin position="98"/>
        <end position="110"/>
    </location>
</feature>
<dbReference type="Gene3D" id="2.40.50.140">
    <property type="entry name" value="Nucleic acid-binding proteins"/>
    <property type="match status" value="1"/>
</dbReference>
<dbReference type="HAMAP" id="MF_02075">
    <property type="entry name" value="Asp_tRNA_synth_type2"/>
    <property type="match status" value="1"/>
</dbReference>
<evidence type="ECO:0000256" key="2">
    <source>
        <dbReference type="ARBA" id="ARBA00005312"/>
    </source>
</evidence>
<keyword evidence="7" id="KW-0067">ATP-binding</keyword>
<dbReference type="InterPro" id="IPR045864">
    <property type="entry name" value="aa-tRNA-synth_II/BPL/LPL"/>
</dbReference>
<dbReference type="GO" id="GO:0004815">
    <property type="term" value="F:aspartate-tRNA ligase activity"/>
    <property type="evidence" value="ECO:0007669"/>
    <property type="project" value="UniProtKB-EC"/>
</dbReference>
<dbReference type="InterPro" id="IPR002312">
    <property type="entry name" value="Asp/Asn-tRNA-synth_IIb"/>
</dbReference>
<keyword evidence="8" id="KW-0648">Protein biosynthesis</keyword>
<dbReference type="SUPFAM" id="SSF55681">
    <property type="entry name" value="Class II aaRS and biotin synthetases"/>
    <property type="match status" value="1"/>
</dbReference>
<dbReference type="InterPro" id="IPR006195">
    <property type="entry name" value="aa-tRNA-synth_II"/>
</dbReference>
<evidence type="ECO:0000256" key="10">
    <source>
        <dbReference type="ARBA" id="ARBA00033155"/>
    </source>
</evidence>
<dbReference type="GO" id="GO:0017101">
    <property type="term" value="C:aminoacyl-tRNA synthetase multienzyme complex"/>
    <property type="evidence" value="ECO:0007669"/>
    <property type="project" value="TreeGrafter"/>
</dbReference>
<evidence type="ECO:0000256" key="3">
    <source>
        <dbReference type="ARBA" id="ARBA00012841"/>
    </source>
</evidence>
<dbReference type="FunFam" id="3.30.930.10:FF:000013">
    <property type="entry name" value="Aspartate--tRNA ligase, cytoplasmic"/>
    <property type="match status" value="1"/>
</dbReference>
<dbReference type="NCBIfam" id="NF003483">
    <property type="entry name" value="PRK05159.1"/>
    <property type="match status" value="1"/>
</dbReference>
<dbReference type="Gene3D" id="1.10.287.10">
    <property type="entry name" value="S15/NS1, RNA-binding"/>
    <property type="match status" value="1"/>
</dbReference>
<dbReference type="Proteomes" id="UP000664859">
    <property type="component" value="Unassembled WGS sequence"/>
</dbReference>
<evidence type="ECO:0000256" key="4">
    <source>
        <dbReference type="ARBA" id="ARBA00022490"/>
    </source>
</evidence>
<dbReference type="NCBIfam" id="TIGR00458">
    <property type="entry name" value="aspS_nondisc"/>
    <property type="match status" value="1"/>
</dbReference>
<dbReference type="CDD" id="cd04320">
    <property type="entry name" value="AspRS_cyto_N"/>
    <property type="match status" value="1"/>
</dbReference>
<evidence type="ECO:0000256" key="8">
    <source>
        <dbReference type="ARBA" id="ARBA00022917"/>
    </source>
</evidence>
<proteinExistence type="inferred from homology"/>
<feature type="domain" description="WHEP-TRS" evidence="14">
    <location>
        <begin position="3"/>
        <end position="59"/>
    </location>
</feature>
<dbReference type="GO" id="GO:0005829">
    <property type="term" value="C:cytosol"/>
    <property type="evidence" value="ECO:0007669"/>
    <property type="project" value="TreeGrafter"/>
</dbReference>
<dbReference type="Pfam" id="PF01336">
    <property type="entry name" value="tRNA_anti-codon"/>
    <property type="match status" value="1"/>
</dbReference>
<keyword evidence="16" id="KW-1185">Reference proteome</keyword>
<dbReference type="PROSITE" id="PS50862">
    <property type="entry name" value="AA_TRNA_LIGASE_II"/>
    <property type="match status" value="1"/>
</dbReference>
<evidence type="ECO:0000256" key="12">
    <source>
        <dbReference type="SAM" id="MobiDB-lite"/>
    </source>
</evidence>
<evidence type="ECO:0000313" key="16">
    <source>
        <dbReference type="Proteomes" id="UP000664859"/>
    </source>
</evidence>
<dbReference type="InterPro" id="IPR000738">
    <property type="entry name" value="WHEP-TRS_dom"/>
</dbReference>
<dbReference type="InterPro" id="IPR004365">
    <property type="entry name" value="NA-bd_OB_tRNA"/>
</dbReference>
<dbReference type="PANTHER" id="PTHR43450">
    <property type="entry name" value="ASPARTYL-TRNA SYNTHETASE"/>
    <property type="match status" value="1"/>
</dbReference>
<evidence type="ECO:0000256" key="5">
    <source>
        <dbReference type="ARBA" id="ARBA00022598"/>
    </source>
</evidence>
<keyword evidence="6" id="KW-0547">Nucleotide-binding</keyword>
<keyword evidence="9 15" id="KW-0030">Aminoacyl-tRNA synthetase</keyword>
<dbReference type="EMBL" id="JAFCMP010000135">
    <property type="protein sequence ID" value="KAG5185330.1"/>
    <property type="molecule type" value="Genomic_DNA"/>
</dbReference>
<accession>A0A835Z5D4</accession>
<evidence type="ECO:0000256" key="7">
    <source>
        <dbReference type="ARBA" id="ARBA00022840"/>
    </source>
</evidence>
<dbReference type="AlphaFoldDB" id="A0A835Z5D4"/>
<evidence type="ECO:0000256" key="1">
    <source>
        <dbReference type="ARBA" id="ARBA00004496"/>
    </source>
</evidence>
<protein>
    <recommendedName>
        <fullName evidence="3">aspartate--tRNA ligase</fullName>
        <ecNumber evidence="3">6.1.1.12</ecNumber>
    </recommendedName>
    <alternativeName>
        <fullName evidence="10">Aspartyl-tRNA synthetase</fullName>
    </alternativeName>
</protein>
<dbReference type="GO" id="GO:0005524">
    <property type="term" value="F:ATP binding"/>
    <property type="evidence" value="ECO:0007669"/>
    <property type="project" value="UniProtKB-KW"/>
</dbReference>
<dbReference type="InterPro" id="IPR012340">
    <property type="entry name" value="NA-bd_OB-fold"/>
</dbReference>
<keyword evidence="4" id="KW-0963">Cytoplasm</keyword>
<dbReference type="GO" id="GO:0006422">
    <property type="term" value="P:aspartyl-tRNA aminoacylation"/>
    <property type="evidence" value="ECO:0007669"/>
    <property type="project" value="InterPro"/>
</dbReference>
<dbReference type="InterPro" id="IPR004364">
    <property type="entry name" value="Aa-tRNA-synt_II"/>
</dbReference>